<evidence type="ECO:0000259" key="1">
    <source>
        <dbReference type="Pfam" id="PF01368"/>
    </source>
</evidence>
<dbReference type="InterPro" id="IPR051319">
    <property type="entry name" value="Oligoribo/pAp-PDE_c-di-AMP_PDE"/>
</dbReference>
<dbReference type="Pfam" id="PF01368">
    <property type="entry name" value="DHH"/>
    <property type="match status" value="1"/>
</dbReference>
<accession>A0A7X9FV43</accession>
<evidence type="ECO:0000313" key="4">
    <source>
        <dbReference type="Proteomes" id="UP000524246"/>
    </source>
</evidence>
<dbReference type="Gene3D" id="3.10.310.30">
    <property type="match status" value="1"/>
</dbReference>
<gene>
    <name evidence="3" type="ORF">GYA55_14785</name>
</gene>
<dbReference type="Proteomes" id="UP000524246">
    <property type="component" value="Unassembled WGS sequence"/>
</dbReference>
<dbReference type="PANTHER" id="PTHR47618:SF1">
    <property type="entry name" value="BIFUNCTIONAL OLIGORIBONUCLEASE AND PAP PHOSPHATASE NRNA"/>
    <property type="match status" value="1"/>
</dbReference>
<organism evidence="3 4">
    <name type="scientific">SAR324 cluster bacterium</name>
    <dbReference type="NCBI Taxonomy" id="2024889"/>
    <lineage>
        <taxon>Bacteria</taxon>
        <taxon>Deltaproteobacteria</taxon>
        <taxon>SAR324 cluster</taxon>
    </lineage>
</organism>
<feature type="domain" description="DHHA1" evidence="2">
    <location>
        <begin position="238"/>
        <end position="321"/>
    </location>
</feature>
<protein>
    <submittedName>
        <fullName evidence="3">Bifunctional oligoribonuclease/PAP phosphatase NrnA</fullName>
    </submittedName>
</protein>
<evidence type="ECO:0000313" key="3">
    <source>
        <dbReference type="EMBL" id="NMC64428.1"/>
    </source>
</evidence>
<dbReference type="SUPFAM" id="SSF64182">
    <property type="entry name" value="DHH phosphoesterases"/>
    <property type="match status" value="1"/>
</dbReference>
<dbReference type="EMBL" id="JAAZON010000671">
    <property type="protein sequence ID" value="NMC64428.1"/>
    <property type="molecule type" value="Genomic_DNA"/>
</dbReference>
<dbReference type="Gene3D" id="3.90.1640.10">
    <property type="entry name" value="inorganic pyrophosphatase (n-terminal core)"/>
    <property type="match status" value="1"/>
</dbReference>
<name>A0A7X9FV43_9DELT</name>
<dbReference type="Pfam" id="PF02272">
    <property type="entry name" value="DHHA1"/>
    <property type="match status" value="1"/>
</dbReference>
<sequence>MATKRSLGAISEALFSSKKCLVVSHYNPDADAYGSSCGLVLALKAIGIDAVCVNQNGASPRYSFVHGMDSVLGGVPRGDWDTLVVCDCAGMDRIGESLLKEIPETPVLINIDHHISNDGFGTHVYVKPEASSTSELVFHILQKLSKSINKEVAENLMVGIYGDTGSFRYSCTGPETFRTMFRLCKYGASPYDVSSFLYSTVELSALKLQTTALSQVKLYCSGKIAEVVVTKDLFDSCGADLEDAEILAERARDIAGVEVSVSIREDGDIWRVSLRAKNSRYNMSEVASCFGGGGHLSAAAFRWRRSLEELEEELLQRLSDLLMCKEP</sequence>
<dbReference type="InterPro" id="IPR003156">
    <property type="entry name" value="DHHA1_dom"/>
</dbReference>
<dbReference type="PANTHER" id="PTHR47618">
    <property type="entry name" value="BIFUNCTIONAL OLIGORIBONUCLEASE AND PAP PHOSPHATASE NRNA"/>
    <property type="match status" value="1"/>
</dbReference>
<reference evidence="3 4" key="1">
    <citation type="journal article" date="2020" name="Biotechnol. Biofuels">
        <title>New insights from the biogas microbiome by comprehensive genome-resolved metagenomics of nearly 1600 species originating from multiple anaerobic digesters.</title>
        <authorList>
            <person name="Campanaro S."/>
            <person name="Treu L."/>
            <person name="Rodriguez-R L.M."/>
            <person name="Kovalovszki A."/>
            <person name="Ziels R.M."/>
            <person name="Maus I."/>
            <person name="Zhu X."/>
            <person name="Kougias P.G."/>
            <person name="Basile A."/>
            <person name="Luo G."/>
            <person name="Schluter A."/>
            <person name="Konstantinidis K.T."/>
            <person name="Angelidaki I."/>
        </authorList>
    </citation>
    <scope>NUCLEOTIDE SEQUENCE [LARGE SCALE GENOMIC DNA]</scope>
    <source>
        <strain evidence="3">AS27yjCOA_65</strain>
    </source>
</reference>
<comment type="caution">
    <text evidence="3">The sequence shown here is derived from an EMBL/GenBank/DDBJ whole genome shotgun (WGS) entry which is preliminary data.</text>
</comment>
<evidence type="ECO:0000259" key="2">
    <source>
        <dbReference type="Pfam" id="PF02272"/>
    </source>
</evidence>
<dbReference type="InterPro" id="IPR038763">
    <property type="entry name" value="DHH_sf"/>
</dbReference>
<dbReference type="InterPro" id="IPR001667">
    <property type="entry name" value="DDH_dom"/>
</dbReference>
<feature type="domain" description="DDH" evidence="1">
    <location>
        <begin position="20"/>
        <end position="160"/>
    </location>
</feature>
<dbReference type="GO" id="GO:0003676">
    <property type="term" value="F:nucleic acid binding"/>
    <property type="evidence" value="ECO:0007669"/>
    <property type="project" value="InterPro"/>
</dbReference>
<dbReference type="AlphaFoldDB" id="A0A7X9FV43"/>
<proteinExistence type="predicted"/>